<dbReference type="AlphaFoldDB" id="A0A4Y2N839"/>
<feature type="non-terminal residue" evidence="1">
    <location>
        <position position="96"/>
    </location>
</feature>
<evidence type="ECO:0000313" key="1">
    <source>
        <dbReference type="EMBL" id="GBN34297.1"/>
    </source>
</evidence>
<accession>A0A4Y2N839</accession>
<dbReference type="Proteomes" id="UP000499080">
    <property type="component" value="Unassembled WGS sequence"/>
</dbReference>
<dbReference type="OrthoDB" id="6278762at2759"/>
<organism evidence="1 2">
    <name type="scientific">Araneus ventricosus</name>
    <name type="common">Orbweaver spider</name>
    <name type="synonym">Epeira ventricosa</name>
    <dbReference type="NCBI Taxonomy" id="182803"/>
    <lineage>
        <taxon>Eukaryota</taxon>
        <taxon>Metazoa</taxon>
        <taxon>Ecdysozoa</taxon>
        <taxon>Arthropoda</taxon>
        <taxon>Chelicerata</taxon>
        <taxon>Arachnida</taxon>
        <taxon>Araneae</taxon>
        <taxon>Araneomorphae</taxon>
        <taxon>Entelegynae</taxon>
        <taxon>Araneoidea</taxon>
        <taxon>Araneidae</taxon>
        <taxon>Araneus</taxon>
    </lineage>
</organism>
<proteinExistence type="predicted"/>
<comment type="caution">
    <text evidence="1">The sequence shown here is derived from an EMBL/GenBank/DDBJ whole genome shotgun (WGS) entry which is preliminary data.</text>
</comment>
<evidence type="ECO:0000313" key="2">
    <source>
        <dbReference type="Proteomes" id="UP000499080"/>
    </source>
</evidence>
<sequence length="96" mass="11364">MYFNGQWTDPGLPVTARNFAMKFFTVYRRSREGQWSTFEGKVMRTVQEEELTSNPDIWKPLYDSKEPQNLTLPGKWDESTTPFQKLLILRCLRADK</sequence>
<gene>
    <name evidence="1" type="ORF">AVEN_244412_1</name>
</gene>
<reference evidence="1 2" key="1">
    <citation type="journal article" date="2019" name="Sci. Rep.">
        <title>Orb-weaving spider Araneus ventricosus genome elucidates the spidroin gene catalogue.</title>
        <authorList>
            <person name="Kono N."/>
            <person name="Nakamura H."/>
            <person name="Ohtoshi R."/>
            <person name="Moran D.A.P."/>
            <person name="Shinohara A."/>
            <person name="Yoshida Y."/>
            <person name="Fujiwara M."/>
            <person name="Mori M."/>
            <person name="Tomita M."/>
            <person name="Arakawa K."/>
        </authorList>
    </citation>
    <scope>NUCLEOTIDE SEQUENCE [LARGE SCALE GENOMIC DNA]</scope>
</reference>
<protein>
    <submittedName>
        <fullName evidence="1">Uncharacterized protein</fullName>
    </submittedName>
</protein>
<keyword evidence="2" id="KW-1185">Reference proteome</keyword>
<name>A0A4Y2N839_ARAVE</name>
<dbReference type="EMBL" id="BGPR01126255">
    <property type="protein sequence ID" value="GBN34297.1"/>
    <property type="molecule type" value="Genomic_DNA"/>
</dbReference>